<sequence>MIKRIDTYIVTDGNGQEAVNFYKNVFDAELVSLKLRGEMVPDCSEDRKHLVLNAQLVFDGLCLQISDENPDYTYQAGKNVVPTLIVDSVEMAKKLYAALSVDAKEIFMELQETFWTPAYANLVDKFGVVWQISAEVAES</sequence>
<feature type="domain" description="Glyoxalase/fosfomycin resistance/dioxygenase" evidence="1">
    <location>
        <begin position="4"/>
        <end position="132"/>
    </location>
</feature>
<dbReference type="OrthoDB" id="9795306at2"/>
<proteinExistence type="predicted"/>
<dbReference type="InterPro" id="IPR029068">
    <property type="entry name" value="Glyas_Bleomycin-R_OHBP_Dase"/>
</dbReference>
<dbReference type="SUPFAM" id="SSF54593">
    <property type="entry name" value="Glyoxalase/Bleomycin resistance protein/Dihydroxybiphenyl dioxygenase"/>
    <property type="match status" value="1"/>
</dbReference>
<gene>
    <name evidence="2" type="ORF">NCTC12224_01323</name>
</gene>
<dbReference type="InterPro" id="IPR004360">
    <property type="entry name" value="Glyas_Fos-R_dOase_dom"/>
</dbReference>
<accession>A0A380K909</accession>
<keyword evidence="3" id="KW-1185">Reference proteome</keyword>
<name>A0A380K909_9STRE</name>
<dbReference type="EMBL" id="UHFN01000007">
    <property type="protein sequence ID" value="SUN61089.1"/>
    <property type="molecule type" value="Genomic_DNA"/>
</dbReference>
<dbReference type="InterPro" id="IPR028973">
    <property type="entry name" value="PhnB-like"/>
</dbReference>
<protein>
    <submittedName>
        <fullName evidence="2">PhnB protein</fullName>
    </submittedName>
</protein>
<evidence type="ECO:0000313" key="3">
    <source>
        <dbReference type="Proteomes" id="UP000254924"/>
    </source>
</evidence>
<dbReference type="CDD" id="cd06588">
    <property type="entry name" value="PhnB_like"/>
    <property type="match status" value="1"/>
</dbReference>
<evidence type="ECO:0000259" key="1">
    <source>
        <dbReference type="Pfam" id="PF00903"/>
    </source>
</evidence>
<evidence type="ECO:0000313" key="2">
    <source>
        <dbReference type="EMBL" id="SUN61089.1"/>
    </source>
</evidence>
<dbReference type="Proteomes" id="UP000254924">
    <property type="component" value="Unassembled WGS sequence"/>
</dbReference>
<dbReference type="Pfam" id="PF00903">
    <property type="entry name" value="Glyoxalase"/>
    <property type="match status" value="1"/>
</dbReference>
<reference evidence="2 3" key="1">
    <citation type="submission" date="2018-06" db="EMBL/GenBank/DDBJ databases">
        <authorList>
            <consortium name="Pathogen Informatics"/>
            <person name="Doyle S."/>
        </authorList>
    </citation>
    <scope>NUCLEOTIDE SEQUENCE [LARGE SCALE GENOMIC DNA]</scope>
    <source>
        <strain evidence="2 3">NCTC12224</strain>
    </source>
</reference>
<dbReference type="PANTHER" id="PTHR33990:SF1">
    <property type="entry name" value="PROTEIN YJDN"/>
    <property type="match status" value="1"/>
</dbReference>
<organism evidence="2 3">
    <name type="scientific">Streptococcus hyointestinalis</name>
    <dbReference type="NCBI Taxonomy" id="1337"/>
    <lineage>
        <taxon>Bacteria</taxon>
        <taxon>Bacillati</taxon>
        <taxon>Bacillota</taxon>
        <taxon>Bacilli</taxon>
        <taxon>Lactobacillales</taxon>
        <taxon>Streptococcaceae</taxon>
        <taxon>Streptococcus</taxon>
    </lineage>
</organism>
<dbReference type="PANTHER" id="PTHR33990">
    <property type="entry name" value="PROTEIN YJDN-RELATED"/>
    <property type="match status" value="1"/>
</dbReference>
<dbReference type="AlphaFoldDB" id="A0A380K909"/>
<dbReference type="Gene3D" id="3.10.180.10">
    <property type="entry name" value="2,3-Dihydroxybiphenyl 1,2-Dioxygenase, domain 1"/>
    <property type="match status" value="1"/>
</dbReference>